<proteinExistence type="predicted"/>
<evidence type="ECO:0000313" key="3">
    <source>
        <dbReference type="Proteomes" id="UP001152607"/>
    </source>
</evidence>
<accession>A0A9W4UBA4</accession>
<sequence length="207" mass="22042">MCIGHLEACSMIRSCTGCNSYHWMLMLRWNRFDVSQPSILATHSCSFPPSFFPPPSRSSTPSESLASPALLALAVPCSEVSSLPWSSLASVASLVRLAPATASPLSLESLASDASPAMGCFRARLVKRLKGALLLQFAACLPSFLEEFPASLPPPTPSLVLLVSLFSMLPCLCFFLPRPLERSFAGSPDPAKPGAFTALFSPVSPKP</sequence>
<dbReference type="Proteomes" id="UP001152607">
    <property type="component" value="Unassembled WGS sequence"/>
</dbReference>
<evidence type="ECO:0000313" key="2">
    <source>
        <dbReference type="EMBL" id="CAI6332499.1"/>
    </source>
</evidence>
<dbReference type="EMBL" id="CAOQHR010000003">
    <property type="protein sequence ID" value="CAI6332499.1"/>
    <property type="molecule type" value="Genomic_DNA"/>
</dbReference>
<gene>
    <name evidence="2" type="ORF">PDIGIT_LOCUS5524</name>
</gene>
<comment type="caution">
    <text evidence="2">The sequence shown here is derived from an EMBL/GenBank/DDBJ whole genome shotgun (WGS) entry which is preliminary data.</text>
</comment>
<feature type="region of interest" description="Disordered" evidence="1">
    <location>
        <begin position="187"/>
        <end position="207"/>
    </location>
</feature>
<dbReference type="AlphaFoldDB" id="A0A9W4UBA4"/>
<keyword evidence="3" id="KW-1185">Reference proteome</keyword>
<name>A0A9W4UBA4_9PLEO</name>
<protein>
    <submittedName>
        <fullName evidence="2">Uncharacterized protein</fullName>
    </submittedName>
</protein>
<evidence type="ECO:0000256" key="1">
    <source>
        <dbReference type="SAM" id="MobiDB-lite"/>
    </source>
</evidence>
<reference evidence="2" key="1">
    <citation type="submission" date="2023-01" db="EMBL/GenBank/DDBJ databases">
        <authorList>
            <person name="Van Ghelder C."/>
            <person name="Rancurel C."/>
        </authorList>
    </citation>
    <scope>NUCLEOTIDE SEQUENCE</scope>
    <source>
        <strain evidence="2">CNCM I-4278</strain>
    </source>
</reference>
<organism evidence="2 3">
    <name type="scientific">Periconia digitata</name>
    <dbReference type="NCBI Taxonomy" id="1303443"/>
    <lineage>
        <taxon>Eukaryota</taxon>
        <taxon>Fungi</taxon>
        <taxon>Dikarya</taxon>
        <taxon>Ascomycota</taxon>
        <taxon>Pezizomycotina</taxon>
        <taxon>Dothideomycetes</taxon>
        <taxon>Pleosporomycetidae</taxon>
        <taxon>Pleosporales</taxon>
        <taxon>Massarineae</taxon>
        <taxon>Periconiaceae</taxon>
        <taxon>Periconia</taxon>
    </lineage>
</organism>